<proteinExistence type="inferred from homology"/>
<name>A0A4U1B1K4_9GAMM</name>
<dbReference type="InterPro" id="IPR023631">
    <property type="entry name" value="Amidase_dom"/>
</dbReference>
<evidence type="ECO:0000259" key="2">
    <source>
        <dbReference type="Pfam" id="PF01425"/>
    </source>
</evidence>
<comment type="caution">
    <text evidence="3">The sequence shown here is derived from an EMBL/GenBank/DDBJ whole genome shotgun (WGS) entry which is preliminary data.</text>
</comment>
<dbReference type="GO" id="GO:0003824">
    <property type="term" value="F:catalytic activity"/>
    <property type="evidence" value="ECO:0007669"/>
    <property type="project" value="InterPro"/>
</dbReference>
<accession>A0A4U1B1K4</accession>
<dbReference type="Pfam" id="PF01425">
    <property type="entry name" value="Amidase"/>
    <property type="match status" value="1"/>
</dbReference>
<evidence type="ECO:0000313" key="4">
    <source>
        <dbReference type="Proteomes" id="UP000307999"/>
    </source>
</evidence>
<reference evidence="3 4" key="1">
    <citation type="submission" date="2019-04" db="EMBL/GenBank/DDBJ databases">
        <title>Thalassotalea guangxiensis sp. nov., isolated from sediment of the coastal wetland.</title>
        <authorList>
            <person name="Zheng S."/>
            <person name="Zhang D."/>
        </authorList>
    </citation>
    <scope>NUCLEOTIDE SEQUENCE [LARGE SCALE GENOMIC DNA]</scope>
    <source>
        <strain evidence="3 4">ZS-4</strain>
    </source>
</reference>
<dbReference type="Proteomes" id="UP000307999">
    <property type="component" value="Unassembled WGS sequence"/>
</dbReference>
<comment type="similarity">
    <text evidence="1">Belongs to the amidase family.</text>
</comment>
<protein>
    <submittedName>
        <fullName evidence="3">Amidase</fullName>
    </submittedName>
</protein>
<feature type="domain" description="Amidase" evidence="2">
    <location>
        <begin position="52"/>
        <end position="425"/>
    </location>
</feature>
<evidence type="ECO:0000256" key="1">
    <source>
        <dbReference type="ARBA" id="ARBA00009199"/>
    </source>
</evidence>
<gene>
    <name evidence="3" type="ORF">E8M12_15550</name>
</gene>
<dbReference type="InterPro" id="IPR000120">
    <property type="entry name" value="Amidase"/>
</dbReference>
<dbReference type="InterPro" id="IPR036928">
    <property type="entry name" value="AS_sf"/>
</dbReference>
<organism evidence="3 4">
    <name type="scientific">Thalassotalea mangrovi</name>
    <dbReference type="NCBI Taxonomy" id="2572245"/>
    <lineage>
        <taxon>Bacteria</taxon>
        <taxon>Pseudomonadati</taxon>
        <taxon>Pseudomonadota</taxon>
        <taxon>Gammaproteobacteria</taxon>
        <taxon>Alteromonadales</taxon>
        <taxon>Colwelliaceae</taxon>
        <taxon>Thalassotalea</taxon>
    </lineage>
</organism>
<evidence type="ECO:0000313" key="3">
    <source>
        <dbReference type="EMBL" id="TKB43276.1"/>
    </source>
</evidence>
<dbReference type="OrthoDB" id="9811471at2"/>
<dbReference type="PANTHER" id="PTHR11895">
    <property type="entry name" value="TRANSAMIDASE"/>
    <property type="match status" value="1"/>
</dbReference>
<dbReference type="RefSeq" id="WP_136737187.1">
    <property type="nucleotide sequence ID" value="NZ_SWDB01000040.1"/>
</dbReference>
<dbReference type="AlphaFoldDB" id="A0A4U1B1K4"/>
<keyword evidence="4" id="KW-1185">Reference proteome</keyword>
<dbReference type="PANTHER" id="PTHR11895:SF7">
    <property type="entry name" value="GLUTAMYL-TRNA(GLN) AMIDOTRANSFERASE SUBUNIT A, MITOCHONDRIAL"/>
    <property type="match status" value="1"/>
</dbReference>
<dbReference type="EMBL" id="SWDB01000040">
    <property type="protein sequence ID" value="TKB43276.1"/>
    <property type="molecule type" value="Genomic_DNA"/>
</dbReference>
<sequence>MFAEQELLALSASEQISLIKSGKLSARELGDIQQFAFEKLNPAINAVTQYANDKFVDDEQKPLAGISIGVKENIDVAGFNTTAGLEYLRDNQAISDSFCVSRLRASGATLNAKLNMHEGALGASNHNSHYGNCYNPWQLDLTPGGSSGGSAAAVAAGLCSIALGTDTMGSVRIPASYCGVFGFKPSRGAVSNRGSVPCATSLDNIGPLARSAEDLLLAFNLMQGFDNKAADSRNIQFKSSPQDTMPVLLVPESLENLGVEDGVLSDFNRNIDVFVDMGCTIRHVDISDYDFSAVRRHGLILCEAEMRCTHQQAWEQTPELFSPYLTSLLGFIDSKTPMDVIKAEQTTNNAIPYTRMLFNQGDYLLMPTTPQRAFAMNESVPVNQADFTSLANHAGLPAVSLPMLTDSLPCGMQLIGKQDHDYELLNLAIQWQQQSGFKYYLPSSITEMLSSR</sequence>
<dbReference type="SUPFAM" id="SSF75304">
    <property type="entry name" value="Amidase signature (AS) enzymes"/>
    <property type="match status" value="1"/>
</dbReference>
<dbReference type="Gene3D" id="3.90.1300.10">
    <property type="entry name" value="Amidase signature (AS) domain"/>
    <property type="match status" value="1"/>
</dbReference>